<dbReference type="CDD" id="cd18084">
    <property type="entry name" value="RsmE-like"/>
    <property type="match status" value="1"/>
</dbReference>
<dbReference type="PANTHER" id="PTHR30027:SF3">
    <property type="entry name" value="16S RRNA (URACIL(1498)-N(3))-METHYLTRANSFERASE"/>
    <property type="match status" value="1"/>
</dbReference>
<evidence type="ECO:0000259" key="11">
    <source>
        <dbReference type="Pfam" id="PF04452"/>
    </source>
</evidence>
<accession>A0A5M6CN77</accession>
<dbReference type="Pfam" id="PF04452">
    <property type="entry name" value="Methyltrans_RNA"/>
    <property type="match status" value="1"/>
</dbReference>
<keyword evidence="5 10" id="KW-0489">Methyltransferase</keyword>
<dbReference type="InterPro" id="IPR046886">
    <property type="entry name" value="RsmE_MTase_dom"/>
</dbReference>
<evidence type="ECO:0000256" key="7">
    <source>
        <dbReference type="ARBA" id="ARBA00022691"/>
    </source>
</evidence>
<dbReference type="InterPro" id="IPR029028">
    <property type="entry name" value="Alpha/beta_knot_MTases"/>
</dbReference>
<dbReference type="Gene3D" id="2.40.240.20">
    <property type="entry name" value="Hypothetical PUA domain-like, domain 1"/>
    <property type="match status" value="1"/>
</dbReference>
<dbReference type="NCBIfam" id="TIGR00046">
    <property type="entry name" value="RsmE family RNA methyltransferase"/>
    <property type="match status" value="1"/>
</dbReference>
<dbReference type="InterPro" id="IPR046887">
    <property type="entry name" value="RsmE_PUA-like"/>
</dbReference>
<evidence type="ECO:0000256" key="4">
    <source>
        <dbReference type="ARBA" id="ARBA00022552"/>
    </source>
</evidence>
<feature type="domain" description="Ribosomal RNA small subunit methyltransferase E methyltransferase" evidence="11">
    <location>
        <begin position="73"/>
        <end position="232"/>
    </location>
</feature>
<evidence type="ECO:0000256" key="2">
    <source>
        <dbReference type="ARBA" id="ARBA00005528"/>
    </source>
</evidence>
<proteinExistence type="inferred from homology"/>
<comment type="subcellular location">
    <subcellularLocation>
        <location evidence="1 10">Cytoplasm</location>
    </subcellularLocation>
</comment>
<dbReference type="Gene3D" id="3.40.1280.10">
    <property type="match status" value="1"/>
</dbReference>
<comment type="caution">
    <text evidence="13">The sequence shown here is derived from an EMBL/GenBank/DDBJ whole genome shotgun (WGS) entry which is preliminary data.</text>
</comment>
<evidence type="ECO:0000256" key="1">
    <source>
        <dbReference type="ARBA" id="ARBA00004496"/>
    </source>
</evidence>
<dbReference type="InterPro" id="IPR029026">
    <property type="entry name" value="tRNA_m1G_MTases_N"/>
</dbReference>
<dbReference type="InterPro" id="IPR006700">
    <property type="entry name" value="RsmE"/>
</dbReference>
<dbReference type="Proteomes" id="UP000323632">
    <property type="component" value="Unassembled WGS sequence"/>
</dbReference>
<keyword evidence="7 10" id="KW-0949">S-adenosyl-L-methionine</keyword>
<comment type="similarity">
    <text evidence="2 10">Belongs to the RNA methyltransferase RsmE family.</text>
</comment>
<dbReference type="EMBL" id="VWSH01000001">
    <property type="protein sequence ID" value="KAA5536661.1"/>
    <property type="molecule type" value="Genomic_DNA"/>
</dbReference>
<dbReference type="PIRSF" id="PIRSF015601">
    <property type="entry name" value="MTase_slr0722"/>
    <property type="match status" value="1"/>
</dbReference>
<evidence type="ECO:0000256" key="3">
    <source>
        <dbReference type="ARBA" id="ARBA00022490"/>
    </source>
</evidence>
<evidence type="ECO:0000256" key="5">
    <source>
        <dbReference type="ARBA" id="ARBA00022603"/>
    </source>
</evidence>
<dbReference type="GO" id="GO:0005737">
    <property type="term" value="C:cytoplasm"/>
    <property type="evidence" value="ECO:0007669"/>
    <property type="project" value="UniProtKB-SubCell"/>
</dbReference>
<keyword evidence="6 10" id="KW-0808">Transferase</keyword>
<feature type="domain" description="Ribosomal RNA small subunit methyltransferase E PUA-like" evidence="12">
    <location>
        <begin position="19"/>
        <end position="65"/>
    </location>
</feature>
<dbReference type="AlphaFoldDB" id="A0A5M6CN77"/>
<keyword evidence="3 10" id="KW-0963">Cytoplasm</keyword>
<dbReference type="GO" id="GO:0070475">
    <property type="term" value="P:rRNA base methylation"/>
    <property type="evidence" value="ECO:0007669"/>
    <property type="project" value="TreeGrafter"/>
</dbReference>
<evidence type="ECO:0000256" key="8">
    <source>
        <dbReference type="ARBA" id="ARBA00025699"/>
    </source>
</evidence>
<sequence>MLPYFYHPAIEKNQKAITLDEPTSKHVIQVLRMQQGEQIMLTNGKGLKVLGTIVAAERKRCGIKIDKIEAVPERPYKFTLAISFTKNNSRNEWLLEKATEMGIERIIPVISARTEKEKFNASRLEGILVSAMLQSQQCFLPELLEPVALNKFFVHAESIEQKLIAHCIDEEKRTSLLTALQVQKNTVVLIGPEGDFTKQEIDLCVEKGFVPVTLGANRLRTETAGLYVCTVFNALNYA</sequence>
<dbReference type="EC" id="2.1.1.193" evidence="10"/>
<reference evidence="13 14" key="1">
    <citation type="submission" date="2019-09" db="EMBL/GenBank/DDBJ databases">
        <title>Genome sequence and assembly of Taibaiella sp.</title>
        <authorList>
            <person name="Chhetri G."/>
        </authorList>
    </citation>
    <scope>NUCLEOTIDE SEQUENCE [LARGE SCALE GENOMIC DNA]</scope>
    <source>
        <strain evidence="13 14">KVB11</strain>
    </source>
</reference>
<evidence type="ECO:0000256" key="9">
    <source>
        <dbReference type="ARBA" id="ARBA00047944"/>
    </source>
</evidence>
<gene>
    <name evidence="13" type="ORF">F0919_03035</name>
</gene>
<dbReference type="GO" id="GO:0070042">
    <property type="term" value="F:rRNA (uridine-N3-)-methyltransferase activity"/>
    <property type="evidence" value="ECO:0007669"/>
    <property type="project" value="TreeGrafter"/>
</dbReference>
<evidence type="ECO:0000256" key="10">
    <source>
        <dbReference type="PIRNR" id="PIRNR015601"/>
    </source>
</evidence>
<evidence type="ECO:0000259" key="12">
    <source>
        <dbReference type="Pfam" id="PF20260"/>
    </source>
</evidence>
<keyword evidence="14" id="KW-1185">Reference proteome</keyword>
<dbReference type="Pfam" id="PF20260">
    <property type="entry name" value="PUA_4"/>
    <property type="match status" value="1"/>
</dbReference>
<evidence type="ECO:0000313" key="13">
    <source>
        <dbReference type="EMBL" id="KAA5536661.1"/>
    </source>
</evidence>
<comment type="function">
    <text evidence="8 10">Specifically methylates the N3 position of the uracil ring of uridine 1498 (m3U1498) in 16S rRNA. Acts on the fully assembled 30S ribosomal subunit.</text>
</comment>
<dbReference type="SUPFAM" id="SSF88697">
    <property type="entry name" value="PUA domain-like"/>
    <property type="match status" value="1"/>
</dbReference>
<comment type="catalytic activity">
    <reaction evidence="9 10">
        <text>uridine(1498) in 16S rRNA + S-adenosyl-L-methionine = N(3)-methyluridine(1498) in 16S rRNA + S-adenosyl-L-homocysteine + H(+)</text>
        <dbReference type="Rhea" id="RHEA:42920"/>
        <dbReference type="Rhea" id="RHEA-COMP:10283"/>
        <dbReference type="Rhea" id="RHEA-COMP:10284"/>
        <dbReference type="ChEBI" id="CHEBI:15378"/>
        <dbReference type="ChEBI" id="CHEBI:57856"/>
        <dbReference type="ChEBI" id="CHEBI:59789"/>
        <dbReference type="ChEBI" id="CHEBI:65315"/>
        <dbReference type="ChEBI" id="CHEBI:74502"/>
        <dbReference type="EC" id="2.1.1.193"/>
    </reaction>
</comment>
<evidence type="ECO:0000256" key="6">
    <source>
        <dbReference type="ARBA" id="ARBA00022679"/>
    </source>
</evidence>
<evidence type="ECO:0000313" key="14">
    <source>
        <dbReference type="Proteomes" id="UP000323632"/>
    </source>
</evidence>
<dbReference type="SUPFAM" id="SSF75217">
    <property type="entry name" value="alpha/beta knot"/>
    <property type="match status" value="1"/>
</dbReference>
<dbReference type="PANTHER" id="PTHR30027">
    <property type="entry name" value="RIBOSOMAL RNA SMALL SUBUNIT METHYLTRANSFERASE E"/>
    <property type="match status" value="1"/>
</dbReference>
<name>A0A5M6CN77_9BACT</name>
<protein>
    <recommendedName>
        <fullName evidence="10">Ribosomal RNA small subunit methyltransferase E</fullName>
        <ecNumber evidence="10">2.1.1.193</ecNumber>
    </recommendedName>
</protein>
<dbReference type="InterPro" id="IPR015947">
    <property type="entry name" value="PUA-like_sf"/>
</dbReference>
<keyword evidence="4 10" id="KW-0698">rRNA processing</keyword>
<dbReference type="RefSeq" id="WP_150031237.1">
    <property type="nucleotide sequence ID" value="NZ_VWSH01000001.1"/>
</dbReference>
<organism evidence="13 14">
    <name type="scientific">Taibaiella lutea</name>
    <dbReference type="NCBI Taxonomy" id="2608001"/>
    <lineage>
        <taxon>Bacteria</taxon>
        <taxon>Pseudomonadati</taxon>
        <taxon>Bacteroidota</taxon>
        <taxon>Chitinophagia</taxon>
        <taxon>Chitinophagales</taxon>
        <taxon>Chitinophagaceae</taxon>
        <taxon>Taibaiella</taxon>
    </lineage>
</organism>